<evidence type="ECO:0000256" key="1">
    <source>
        <dbReference type="ARBA" id="ARBA00004540"/>
    </source>
</evidence>
<comment type="subcellular location">
    <subcellularLocation>
        <location evidence="1">Nucleus inner membrane</location>
    </subcellularLocation>
</comment>
<dbReference type="InterPro" id="IPR041885">
    <property type="entry name" value="MAN1_winged_helix_dom"/>
</dbReference>
<feature type="compositionally biased region" description="Polar residues" evidence="7">
    <location>
        <begin position="265"/>
        <end position="279"/>
    </location>
</feature>
<proteinExistence type="predicted"/>
<evidence type="ECO:0000256" key="8">
    <source>
        <dbReference type="SAM" id="Phobius"/>
    </source>
</evidence>
<evidence type="ECO:0000313" key="11">
    <source>
        <dbReference type="EMBL" id="QSZ32618.1"/>
    </source>
</evidence>
<dbReference type="OrthoDB" id="2503928at2759"/>
<evidence type="ECO:0000256" key="2">
    <source>
        <dbReference type="ARBA" id="ARBA00022553"/>
    </source>
</evidence>
<evidence type="ECO:0000259" key="10">
    <source>
        <dbReference type="Pfam" id="PF12949"/>
    </source>
</evidence>
<evidence type="ECO:0000259" key="9">
    <source>
        <dbReference type="Pfam" id="PF09402"/>
    </source>
</evidence>
<dbReference type="Pfam" id="PF09402">
    <property type="entry name" value="MSC"/>
    <property type="match status" value="1"/>
</dbReference>
<evidence type="ECO:0008006" key="13">
    <source>
        <dbReference type="Google" id="ProtNLM"/>
    </source>
</evidence>
<evidence type="ECO:0000256" key="5">
    <source>
        <dbReference type="ARBA" id="ARBA00023136"/>
    </source>
</evidence>
<feature type="region of interest" description="Disordered" evidence="7">
    <location>
        <begin position="49"/>
        <end position="335"/>
    </location>
</feature>
<feature type="compositionally biased region" description="Basic and acidic residues" evidence="7">
    <location>
        <begin position="753"/>
        <end position="769"/>
    </location>
</feature>
<dbReference type="AlphaFoldDB" id="A0A8A3PC22"/>
<keyword evidence="6" id="KW-0539">Nucleus</keyword>
<feature type="compositionally biased region" description="Basic and acidic residues" evidence="7">
    <location>
        <begin position="249"/>
        <end position="264"/>
    </location>
</feature>
<organism evidence="11 12">
    <name type="scientific">Monilinia vaccinii-corymbosi</name>
    <dbReference type="NCBI Taxonomy" id="61207"/>
    <lineage>
        <taxon>Eukaryota</taxon>
        <taxon>Fungi</taxon>
        <taxon>Dikarya</taxon>
        <taxon>Ascomycota</taxon>
        <taxon>Pezizomycotina</taxon>
        <taxon>Leotiomycetes</taxon>
        <taxon>Helotiales</taxon>
        <taxon>Sclerotiniaceae</taxon>
        <taxon>Monilinia</taxon>
    </lineage>
</organism>
<feature type="transmembrane region" description="Helical" evidence="8">
    <location>
        <begin position="604"/>
        <end position="621"/>
    </location>
</feature>
<protein>
    <recommendedName>
        <fullName evidence="13">LEM-like domain-containing protein</fullName>
    </recommendedName>
</protein>
<keyword evidence="4 8" id="KW-1133">Transmembrane helix</keyword>
<dbReference type="GO" id="GO:0034399">
    <property type="term" value="C:nuclear periphery"/>
    <property type="evidence" value="ECO:0007669"/>
    <property type="project" value="TreeGrafter"/>
</dbReference>
<evidence type="ECO:0000256" key="6">
    <source>
        <dbReference type="ARBA" id="ARBA00023242"/>
    </source>
</evidence>
<feature type="compositionally biased region" description="Basic and acidic residues" evidence="7">
    <location>
        <begin position="213"/>
        <end position="225"/>
    </location>
</feature>
<feature type="transmembrane region" description="Helical" evidence="8">
    <location>
        <begin position="385"/>
        <end position="405"/>
    </location>
</feature>
<dbReference type="PANTHER" id="PTHR47808">
    <property type="entry name" value="INNER NUCLEAR MEMBRANE PROTEIN HEH2-RELATED"/>
    <property type="match status" value="1"/>
</dbReference>
<evidence type="ECO:0000313" key="12">
    <source>
        <dbReference type="Proteomes" id="UP000672032"/>
    </source>
</evidence>
<dbReference type="InterPro" id="IPR018996">
    <property type="entry name" value="Man1/Src1-like_C"/>
</dbReference>
<gene>
    <name evidence="11" type="ORF">DSL72_002197</name>
</gene>
<keyword evidence="5 8" id="KW-0472">Membrane</keyword>
<feature type="compositionally biased region" description="Basic and acidic residues" evidence="7">
    <location>
        <begin position="280"/>
        <end position="289"/>
    </location>
</feature>
<evidence type="ECO:0000256" key="7">
    <source>
        <dbReference type="SAM" id="MobiDB-lite"/>
    </source>
</evidence>
<feature type="compositionally biased region" description="Low complexity" evidence="7">
    <location>
        <begin position="57"/>
        <end position="73"/>
    </location>
</feature>
<dbReference type="InterPro" id="IPR044780">
    <property type="entry name" value="Heh2/Src1"/>
</dbReference>
<dbReference type="CDD" id="cd12935">
    <property type="entry name" value="LEM_like"/>
    <property type="match status" value="1"/>
</dbReference>
<dbReference type="PANTHER" id="PTHR47808:SF2">
    <property type="entry name" value="LEM DOMAIN-CONTAINING PROTEIN 2"/>
    <property type="match status" value="1"/>
</dbReference>
<name>A0A8A3PC22_9HELO</name>
<feature type="region of interest" description="Disordered" evidence="7">
    <location>
        <begin position="730"/>
        <end position="769"/>
    </location>
</feature>
<feature type="domain" description="HeH/LEM" evidence="10">
    <location>
        <begin position="1"/>
        <end position="30"/>
    </location>
</feature>
<dbReference type="InterPro" id="IPR025856">
    <property type="entry name" value="HeH/LEM_domain"/>
</dbReference>
<keyword evidence="12" id="KW-1185">Reference proteome</keyword>
<dbReference type="GO" id="GO:0005783">
    <property type="term" value="C:endoplasmic reticulum"/>
    <property type="evidence" value="ECO:0007669"/>
    <property type="project" value="TreeGrafter"/>
</dbReference>
<keyword evidence="2" id="KW-0597">Phosphoprotein</keyword>
<dbReference type="Pfam" id="PF12949">
    <property type="entry name" value="HeH"/>
    <property type="match status" value="1"/>
</dbReference>
<feature type="domain" description="Man1/Src1-like C-terminal" evidence="9">
    <location>
        <begin position="394"/>
        <end position="721"/>
    </location>
</feature>
<dbReference type="GO" id="GO:0071763">
    <property type="term" value="P:nuclear membrane organization"/>
    <property type="evidence" value="ECO:0007669"/>
    <property type="project" value="TreeGrafter"/>
</dbReference>
<dbReference type="EMBL" id="CP063407">
    <property type="protein sequence ID" value="QSZ32618.1"/>
    <property type="molecule type" value="Genomic_DNA"/>
</dbReference>
<keyword evidence="3 8" id="KW-0812">Transmembrane</keyword>
<dbReference type="Gene3D" id="1.10.10.1180">
    <property type="entry name" value="MAN1, winged-helix domain"/>
    <property type="match status" value="1"/>
</dbReference>
<sequence>MPRIRSLLVAHDIAYPSNAKKAQLVEIFNQDLVPLAGRLWRERLRAKRTSQGIFDAESSSSPPESTAESPQESDAILPPPRTRPARQSPSKMARASVDISDDEPATNRNTRRSTRSVSPVKMAPRPSTRYSRQEEEPHSDEEDLPQTISPTKRIPRASSPVKWAPRPSTQYSRQEEEPSSDEEDVPQTISPAKRILRARSPVKGTPRPSTKHPRQEADEPHKDEGDVLQNARKSRKSTAIQTSMFGARDNLDGIVKTRDPRRETNFTFDNPFQSGSPPSENRRPLSGHENKRKSLGGSAAKEMVKGRTSVSRRRTATPQANDEIHPPSSSTFEMPVSSLDGLKDYDDNGVEIGEDFTPEAQFELEREQQRGLSKIQPRRKQSNGFSMSGPIWMILMAILGGYAAWYRQEKIAVGFCGVGREAHSIIPITSSLPDWVQLISGPRCDMCPQHAYCNTNYEVQCDQDFVLKHHPLSMGGFLPLPPTCEPDGEKVRRVKAVADRAVEELRERRAKWECGDLVDETGAPEPTVEIGTEKLKKLVGEKRRKGMGEAEFEELWLGAIGEIKGRDEVVVGADGSNTLKSTSFARLPLACAIKRSFRRTMARYHVEIGSLGLGFVLFFYIRSLIRSRAATNAAIPALVSLTLSRLATQASLYAQNPDVVKESWISIGQLRDDVLRDEHTLKKREKIWAKVRKVVEMNSNVRSMQRESHNGEISRVWEWIGALEDIEGSVRRRKSGRASWVTPSKDQDEEDGEKMTKSRWEEPGSRPIF</sequence>
<reference evidence="11" key="1">
    <citation type="submission" date="2020-10" db="EMBL/GenBank/DDBJ databases">
        <title>Genome Sequence of Monilinia vaccinii-corymbosi Sheds Light on Mummy Berry Disease Infection of Blueberry and Mating Type.</title>
        <authorList>
            <person name="Yow A.G."/>
            <person name="Zhang Y."/>
            <person name="Bansal K."/>
            <person name="Eacker S.M."/>
            <person name="Sullivan S."/>
            <person name="Liachko I."/>
            <person name="Cubeta M.A."/>
            <person name="Rollins J.A."/>
            <person name="Ashrafi H."/>
        </authorList>
    </citation>
    <scope>NUCLEOTIDE SEQUENCE</scope>
    <source>
        <strain evidence="11">RL-1</strain>
    </source>
</reference>
<dbReference type="Proteomes" id="UP000672032">
    <property type="component" value="Chromosome 3"/>
</dbReference>
<dbReference type="GO" id="GO:0003682">
    <property type="term" value="F:chromatin binding"/>
    <property type="evidence" value="ECO:0007669"/>
    <property type="project" value="InterPro"/>
</dbReference>
<evidence type="ECO:0000256" key="4">
    <source>
        <dbReference type="ARBA" id="ARBA00022989"/>
    </source>
</evidence>
<accession>A0A8A3PC22</accession>
<evidence type="ECO:0000256" key="3">
    <source>
        <dbReference type="ARBA" id="ARBA00022692"/>
    </source>
</evidence>
<dbReference type="GO" id="GO:0005637">
    <property type="term" value="C:nuclear inner membrane"/>
    <property type="evidence" value="ECO:0007669"/>
    <property type="project" value="UniProtKB-SubCell"/>
</dbReference>